<sequence length="80" mass="9435">LKNLQLPVDDHLLRGHLNLAKELLQFQPSERKRFYGIDQLLIQQIIEQFLFPASTLLYQLRSTRRKSIVSEINDNDDSEL</sequence>
<evidence type="ECO:0000313" key="3">
    <source>
        <dbReference type="Proteomes" id="UP000681720"/>
    </source>
</evidence>
<feature type="non-terminal residue" evidence="2">
    <location>
        <position position="80"/>
    </location>
</feature>
<gene>
    <name evidence="1" type="ORF">BYL167_LOCUS43214</name>
    <name evidence="2" type="ORF">GIL414_LOCUS57888</name>
</gene>
<reference evidence="2" key="1">
    <citation type="submission" date="2021-02" db="EMBL/GenBank/DDBJ databases">
        <authorList>
            <person name="Nowell W R."/>
        </authorList>
    </citation>
    <scope>NUCLEOTIDE SEQUENCE</scope>
</reference>
<dbReference type="Proteomes" id="UP000681967">
    <property type="component" value="Unassembled WGS sequence"/>
</dbReference>
<protein>
    <submittedName>
        <fullName evidence="2">Uncharacterized protein</fullName>
    </submittedName>
</protein>
<evidence type="ECO:0000313" key="1">
    <source>
        <dbReference type="EMBL" id="CAF4677484.1"/>
    </source>
</evidence>
<dbReference type="AlphaFoldDB" id="A0A8S3DYW2"/>
<accession>A0A8S3DYW2</accession>
<evidence type="ECO:0000313" key="2">
    <source>
        <dbReference type="EMBL" id="CAF5011457.1"/>
    </source>
</evidence>
<dbReference type="EMBL" id="CAJOBH010114243">
    <property type="protein sequence ID" value="CAF4677484.1"/>
    <property type="molecule type" value="Genomic_DNA"/>
</dbReference>
<organism evidence="2 3">
    <name type="scientific">Rotaria magnacalcarata</name>
    <dbReference type="NCBI Taxonomy" id="392030"/>
    <lineage>
        <taxon>Eukaryota</taxon>
        <taxon>Metazoa</taxon>
        <taxon>Spiralia</taxon>
        <taxon>Gnathifera</taxon>
        <taxon>Rotifera</taxon>
        <taxon>Eurotatoria</taxon>
        <taxon>Bdelloidea</taxon>
        <taxon>Philodinida</taxon>
        <taxon>Philodinidae</taxon>
        <taxon>Rotaria</taxon>
    </lineage>
</organism>
<proteinExistence type="predicted"/>
<dbReference type="Proteomes" id="UP000681720">
    <property type="component" value="Unassembled WGS sequence"/>
</dbReference>
<name>A0A8S3DYW2_9BILA</name>
<feature type="non-terminal residue" evidence="2">
    <location>
        <position position="1"/>
    </location>
</feature>
<comment type="caution">
    <text evidence="2">The sequence shown here is derived from an EMBL/GenBank/DDBJ whole genome shotgun (WGS) entry which is preliminary data.</text>
</comment>
<dbReference type="EMBL" id="CAJOBJ010211198">
    <property type="protein sequence ID" value="CAF5011457.1"/>
    <property type="molecule type" value="Genomic_DNA"/>
</dbReference>